<dbReference type="EMBL" id="JBHULN010000020">
    <property type="protein sequence ID" value="MFD2573676.1"/>
    <property type="molecule type" value="Genomic_DNA"/>
</dbReference>
<evidence type="ECO:0000313" key="3">
    <source>
        <dbReference type="Proteomes" id="UP001597469"/>
    </source>
</evidence>
<organism evidence="2 3">
    <name type="scientific">Spirosoma soli</name>
    <dbReference type="NCBI Taxonomy" id="1770529"/>
    <lineage>
        <taxon>Bacteria</taxon>
        <taxon>Pseudomonadati</taxon>
        <taxon>Bacteroidota</taxon>
        <taxon>Cytophagia</taxon>
        <taxon>Cytophagales</taxon>
        <taxon>Cytophagaceae</taxon>
        <taxon>Spirosoma</taxon>
    </lineage>
</organism>
<reference evidence="3" key="1">
    <citation type="journal article" date="2019" name="Int. J. Syst. Evol. Microbiol.">
        <title>The Global Catalogue of Microorganisms (GCM) 10K type strain sequencing project: providing services to taxonomists for standard genome sequencing and annotation.</title>
        <authorList>
            <consortium name="The Broad Institute Genomics Platform"/>
            <consortium name="The Broad Institute Genome Sequencing Center for Infectious Disease"/>
            <person name="Wu L."/>
            <person name="Ma J."/>
        </authorList>
    </citation>
    <scope>NUCLEOTIDE SEQUENCE [LARGE SCALE GENOMIC DNA]</scope>
    <source>
        <strain evidence="3">KCTC 42805</strain>
    </source>
</reference>
<dbReference type="InterPro" id="IPR010879">
    <property type="entry name" value="DUF1508"/>
</dbReference>
<dbReference type="PANTHER" id="PTHR40606">
    <property type="match status" value="1"/>
</dbReference>
<dbReference type="RefSeq" id="WP_381526567.1">
    <property type="nucleotide sequence ID" value="NZ_JBHULN010000020.1"/>
</dbReference>
<sequence>MGKFVINTRKNGEFQFNLKASNGQIILSSEGYSTRSACENGVESVKKNAPDDSRYERRTTESGKFRFNLKAGNGQVIGTSESYESESGRDNGIESVKKNAPDAEVIIED</sequence>
<dbReference type="InterPro" id="IPR036913">
    <property type="entry name" value="YegP-like_sf"/>
</dbReference>
<evidence type="ECO:0000313" key="2">
    <source>
        <dbReference type="EMBL" id="MFD2573676.1"/>
    </source>
</evidence>
<name>A0ABW5MB07_9BACT</name>
<proteinExistence type="predicted"/>
<dbReference type="SUPFAM" id="SSF160113">
    <property type="entry name" value="YegP-like"/>
    <property type="match status" value="2"/>
</dbReference>
<keyword evidence="3" id="KW-1185">Reference proteome</keyword>
<gene>
    <name evidence="2" type="ORF">ACFSUS_23760</name>
</gene>
<evidence type="ECO:0000259" key="1">
    <source>
        <dbReference type="Pfam" id="PF07411"/>
    </source>
</evidence>
<dbReference type="InterPro" id="IPR051141">
    <property type="entry name" value="UPF0339_domain"/>
</dbReference>
<dbReference type="PANTHER" id="PTHR40606:SF1">
    <property type="entry name" value="UPF0339 PROTEIN YEGP"/>
    <property type="match status" value="1"/>
</dbReference>
<accession>A0ABW5MB07</accession>
<dbReference type="Gene3D" id="2.30.29.80">
    <property type="match status" value="1"/>
</dbReference>
<feature type="domain" description="DUF1508" evidence="1">
    <location>
        <begin position="62"/>
        <end position="105"/>
    </location>
</feature>
<dbReference type="Pfam" id="PF07411">
    <property type="entry name" value="DUF1508"/>
    <property type="match status" value="2"/>
</dbReference>
<dbReference type="Proteomes" id="UP001597469">
    <property type="component" value="Unassembled WGS sequence"/>
</dbReference>
<feature type="domain" description="DUF1508" evidence="1">
    <location>
        <begin position="10"/>
        <end position="56"/>
    </location>
</feature>
<comment type="caution">
    <text evidence="2">The sequence shown here is derived from an EMBL/GenBank/DDBJ whole genome shotgun (WGS) entry which is preliminary data.</text>
</comment>
<protein>
    <submittedName>
        <fullName evidence="2">YegP family protein</fullName>
    </submittedName>
</protein>